<feature type="compositionally biased region" description="Basic residues" evidence="2">
    <location>
        <begin position="1"/>
        <end position="10"/>
    </location>
</feature>
<keyword evidence="1" id="KW-0175">Coiled coil</keyword>
<gene>
    <name evidence="3" type="ORF">g.12577</name>
</gene>
<organism evidence="3">
    <name type="scientific">Clastoptera arizonana</name>
    <name type="common">Arizona spittle bug</name>
    <dbReference type="NCBI Taxonomy" id="38151"/>
    <lineage>
        <taxon>Eukaryota</taxon>
        <taxon>Metazoa</taxon>
        <taxon>Ecdysozoa</taxon>
        <taxon>Arthropoda</taxon>
        <taxon>Hexapoda</taxon>
        <taxon>Insecta</taxon>
        <taxon>Pterygota</taxon>
        <taxon>Neoptera</taxon>
        <taxon>Paraneoptera</taxon>
        <taxon>Hemiptera</taxon>
        <taxon>Auchenorrhyncha</taxon>
        <taxon>Cercopoidea</taxon>
        <taxon>Clastopteridae</taxon>
        <taxon>Clastoptera</taxon>
    </lineage>
</organism>
<feature type="compositionally biased region" description="Basic and acidic residues" evidence="2">
    <location>
        <begin position="76"/>
        <end position="92"/>
    </location>
</feature>
<sequence>SKQQNKKCQSKLHSNIDDLEQNNSKLVSNLVDNMDQEKNAYSEEPSQKKRKLENCVVLNEDCDNKGKKNKRKTKKSKENKSNSDSNKLKIDDSNTINNKDLNENDNIKSTEEQKQETNNNESTLMEDTLNNIETKESRKEKKRKTKLKCDADELEENAINITSKLNKITSGNVKDTRKENENILVELSRSKKKQMNTLNINHSDEVKLDKKEKKNNKVIVYYEMEKKVDKDKDGIEWDEKETKFDNIINEIKVCNSKQQNKKCQSKLHSNIDDLEQNNSKLVSNLVDNMDQEENEYSEEPGRKKRKLESCVVETNNNESTLMEDTLNNIETKESRKEKKRKTKLKCDADELEENAINITSKLNKITSGNVKDTRKENENILVELSRSKKKQMNTLNINHSDEVKLDKKEKKNNKVIV</sequence>
<feature type="compositionally biased region" description="Basic and acidic residues" evidence="2">
    <location>
        <begin position="35"/>
        <end position="47"/>
    </location>
</feature>
<feature type="non-terminal residue" evidence="3">
    <location>
        <position position="417"/>
    </location>
</feature>
<feature type="region of interest" description="Disordered" evidence="2">
    <location>
        <begin position="1"/>
        <end position="146"/>
    </location>
</feature>
<feature type="non-terminal residue" evidence="3">
    <location>
        <position position="1"/>
    </location>
</feature>
<evidence type="ECO:0000256" key="1">
    <source>
        <dbReference type="SAM" id="Coils"/>
    </source>
</evidence>
<name>A0A1B6DK54_9HEMI</name>
<proteinExistence type="predicted"/>
<feature type="coiled-coil region" evidence="1">
    <location>
        <begin position="322"/>
        <end position="361"/>
    </location>
</feature>
<reference evidence="3" key="1">
    <citation type="submission" date="2015-12" db="EMBL/GenBank/DDBJ databases">
        <title>De novo transcriptome assembly of four potential Pierce s Disease insect vectors from Arizona vineyards.</title>
        <authorList>
            <person name="Tassone E.E."/>
        </authorList>
    </citation>
    <scope>NUCLEOTIDE SEQUENCE</scope>
</reference>
<feature type="compositionally biased region" description="Basic and acidic residues" evidence="2">
    <location>
        <begin position="100"/>
        <end position="115"/>
    </location>
</feature>
<dbReference type="AlphaFoldDB" id="A0A1B6DK54"/>
<evidence type="ECO:0000256" key="2">
    <source>
        <dbReference type="SAM" id="MobiDB-lite"/>
    </source>
</evidence>
<accession>A0A1B6DK54</accession>
<protein>
    <submittedName>
        <fullName evidence="3">Uncharacterized protein</fullName>
    </submittedName>
</protein>
<evidence type="ECO:0000313" key="3">
    <source>
        <dbReference type="EMBL" id="JAS25990.1"/>
    </source>
</evidence>
<dbReference type="EMBL" id="GEDC01011308">
    <property type="protein sequence ID" value="JAS25990.1"/>
    <property type="molecule type" value="Transcribed_RNA"/>
</dbReference>
<feature type="compositionally biased region" description="Polar residues" evidence="2">
    <location>
        <begin position="21"/>
        <end position="31"/>
    </location>
</feature>